<evidence type="ECO:0008006" key="4">
    <source>
        <dbReference type="Google" id="ProtNLM"/>
    </source>
</evidence>
<organism evidence="2 3">
    <name type="scientific">Chitinophaga barathri</name>
    <dbReference type="NCBI Taxonomy" id="1647451"/>
    <lineage>
        <taxon>Bacteria</taxon>
        <taxon>Pseudomonadati</taxon>
        <taxon>Bacteroidota</taxon>
        <taxon>Chitinophagia</taxon>
        <taxon>Chitinophagales</taxon>
        <taxon>Chitinophagaceae</taxon>
        <taxon>Chitinophaga</taxon>
    </lineage>
</organism>
<comment type="caution">
    <text evidence="2">The sequence shown here is derived from an EMBL/GenBank/DDBJ whole genome shotgun (WGS) entry which is preliminary data.</text>
</comment>
<dbReference type="OrthoDB" id="680656at2"/>
<evidence type="ECO:0000313" key="2">
    <source>
        <dbReference type="EMBL" id="RPD42748.1"/>
    </source>
</evidence>
<feature type="signal peptide" evidence="1">
    <location>
        <begin position="1"/>
        <end position="20"/>
    </location>
</feature>
<dbReference type="RefSeq" id="WP_120514031.1">
    <property type="nucleotide sequence ID" value="NZ_QXZY01000001.1"/>
</dbReference>
<reference evidence="3" key="1">
    <citation type="submission" date="2018-11" db="EMBL/GenBank/DDBJ databases">
        <title>Chitinophaga lutea sp.nov., isolate from arsenic contaminated soil.</title>
        <authorList>
            <person name="Zong Y."/>
        </authorList>
    </citation>
    <scope>NUCLEOTIDE SEQUENCE [LARGE SCALE GENOMIC DNA]</scope>
    <source>
        <strain evidence="3">YLT18</strain>
    </source>
</reference>
<dbReference type="AlphaFoldDB" id="A0A3N4MGN5"/>
<accession>A0A3N4MGN5</accession>
<name>A0A3N4MGN5_9BACT</name>
<protein>
    <recommendedName>
        <fullName evidence="4">RHS repeat protein</fullName>
    </recommendedName>
</protein>
<keyword evidence="3" id="KW-1185">Reference proteome</keyword>
<keyword evidence="1" id="KW-0732">Signal</keyword>
<proteinExistence type="predicted"/>
<feature type="chain" id="PRO_5018161798" description="RHS repeat protein" evidence="1">
    <location>
        <begin position="21"/>
        <end position="1167"/>
    </location>
</feature>
<gene>
    <name evidence="2" type="ORF">EG028_00160</name>
</gene>
<dbReference type="Proteomes" id="UP000279089">
    <property type="component" value="Unassembled WGS sequence"/>
</dbReference>
<evidence type="ECO:0000313" key="3">
    <source>
        <dbReference type="Proteomes" id="UP000279089"/>
    </source>
</evidence>
<evidence type="ECO:0000256" key="1">
    <source>
        <dbReference type="SAM" id="SignalP"/>
    </source>
</evidence>
<dbReference type="EMBL" id="RMBX01000001">
    <property type="protein sequence ID" value="RPD42748.1"/>
    <property type="molecule type" value="Genomic_DNA"/>
</dbReference>
<sequence length="1167" mass="130476">MLRISAVILLIVALVHSASAQSINYDLMRVIPPSPTAASIAKYGDVPVSYYTGVPNISIPIYNVQNRDISVPITLSYHSGGIRVDEEASWVGLGWNLSAGGAITRTVRGGDDLGVGGYPDSYIPTSLTPGTDEYVLPMDPAEWTRDISFVEEVLTGQADSEPDAFVLTFNGRSVKFFLNKRTNPSQPLKCTFISQADLQFEASYSSVAQTYKWTVTDETGTKYYFGTQEKSVSRTAGDRDEFLADQHVLDGIPEEVVLSWYLDSIVSVTGARVQFNYENASLVGRGTRRIFSRSQTKSQLVETTMDNPFCILTPNIFDYFTTSTETQDVYLKEIIFPNGKVEFVLSNRTDIEPVPGAAPLTYAKKLDEIVVTADSKVIKRQSLTYSYFGGTDYKTKRLKLLAVTETTGTVPRPPHEFSYNSLALPAKDSKRIDHWGYFNNAPNETVNDNRYGDVSLNGTLIPATSVRLQNGTMRDYLGANREPNPSYNQACILTEIKYPTGGTTHFEYETNEYYGNISKIVTSTGEAFREKWGPESGQQSPIPDTITVTFPQPASIQLTKTLTCRGTLENPCIPEGETWEYDFVNITSVGVTPPFSQWLGHTLASDAQWSGISETVDVSLPAGTYKFTVLAEGNLAAKLLISWSYRDTIHLDTDLGGGLRIKSMLAYDGISHNNDRQKRFEYKTLINGVNKSSGALMVTPIYEFKEDAERQCETTPFNPVRGTYFTRTTSPFVPFSNSAMGNSVGYSAVDEIVPGLGKTTYEYHNTPDGLPIPFLPNVPTRPSLGNGLERKQTVFKEEVNGSYTRVNETEKLYVPDNNRNYFAFGMKVPPSAIWHVIIFGQHYNAYTFRGVSFYRLESQFWHQVDEKVTTYSQTAGDVPLVETSYLKYDHPVRLQITGRDIIDSRGQTVSTTFKYPYDFPSDPVCVQMVAKNHISALIEQVQTVGATHRQTLKAVYVTSSGIQLPGYVQVKTGNGSMETRLRYHAYSDKGQLLSQSKESDVPMSYKWGYSDQYPVAEVSNAQPNEFYYESFEEGGNTGTLQAGAKTGRRIKEGSFTVSFTPPNTKEYLLSYWYKTSAGGAWLYKERTYTGTQQVINDGVWVDEVRVHPKNAQMITRSYVYMVGISSETDASGKTVYYEYNDFNELKLIRDQDGKIVKQFDYQYNVNP</sequence>